<feature type="compositionally biased region" description="Acidic residues" evidence="1">
    <location>
        <begin position="98"/>
        <end position="118"/>
    </location>
</feature>
<feature type="compositionally biased region" description="Basic residues" evidence="1">
    <location>
        <begin position="76"/>
        <end position="91"/>
    </location>
</feature>
<protein>
    <submittedName>
        <fullName evidence="2">Uncharacterized protein</fullName>
    </submittedName>
</protein>
<evidence type="ECO:0000313" key="3">
    <source>
        <dbReference type="Proteomes" id="UP001342314"/>
    </source>
</evidence>
<accession>A0AAV5GGA6</accession>
<gene>
    <name evidence="2" type="ORF">Rhopal_001259-T1</name>
</gene>
<dbReference type="AlphaFoldDB" id="A0AAV5GGA6"/>
<proteinExistence type="predicted"/>
<comment type="caution">
    <text evidence="2">The sequence shown here is derived from an EMBL/GenBank/DDBJ whole genome shotgun (WGS) entry which is preliminary data.</text>
</comment>
<keyword evidence="3" id="KW-1185">Reference proteome</keyword>
<dbReference type="EMBL" id="BQKY01000003">
    <property type="protein sequence ID" value="GJN88294.1"/>
    <property type="molecule type" value="Genomic_DNA"/>
</dbReference>
<organism evidence="2 3">
    <name type="scientific">Rhodotorula paludigena</name>
    <dbReference type="NCBI Taxonomy" id="86838"/>
    <lineage>
        <taxon>Eukaryota</taxon>
        <taxon>Fungi</taxon>
        <taxon>Dikarya</taxon>
        <taxon>Basidiomycota</taxon>
        <taxon>Pucciniomycotina</taxon>
        <taxon>Microbotryomycetes</taxon>
        <taxon>Sporidiobolales</taxon>
        <taxon>Sporidiobolaceae</taxon>
        <taxon>Rhodotorula</taxon>
    </lineage>
</organism>
<feature type="region of interest" description="Disordered" evidence="1">
    <location>
        <begin position="217"/>
        <end position="265"/>
    </location>
</feature>
<dbReference type="Proteomes" id="UP001342314">
    <property type="component" value="Unassembled WGS sequence"/>
</dbReference>
<reference evidence="2 3" key="1">
    <citation type="submission" date="2021-12" db="EMBL/GenBank/DDBJ databases">
        <title>High titer production of polyol ester of fatty acids by Rhodotorula paludigena BS15 towards product separation-free biomass refinery.</title>
        <authorList>
            <person name="Mano J."/>
            <person name="Ono H."/>
            <person name="Tanaka T."/>
            <person name="Naito K."/>
            <person name="Sushida H."/>
            <person name="Ike M."/>
            <person name="Tokuyasu K."/>
            <person name="Kitaoka M."/>
        </authorList>
    </citation>
    <scope>NUCLEOTIDE SEQUENCE [LARGE SCALE GENOMIC DNA]</scope>
    <source>
        <strain evidence="2 3">BS15</strain>
    </source>
</reference>
<name>A0AAV5GGA6_9BASI</name>
<evidence type="ECO:0000256" key="1">
    <source>
        <dbReference type="SAM" id="MobiDB-lite"/>
    </source>
</evidence>
<feature type="region of interest" description="Disordered" evidence="1">
    <location>
        <begin position="68"/>
        <end position="142"/>
    </location>
</feature>
<evidence type="ECO:0000313" key="2">
    <source>
        <dbReference type="EMBL" id="GJN88294.1"/>
    </source>
</evidence>
<sequence>MAGIPTYPVSNASIALALFAKYSRLSTNSKTFRQDIVRVKRATDLAALKELDDMDADGKALSQFMAEGGRGAACTRRNRAKKTAKRGRKTLTVHNVDETSESDSESDSEPDSDSDSNSDSENSSTSEDVVGQRRTRASKSRFSLARSANGISAKLARVSDKRGKIRCSRYHTRGGQQERCPWELAIYAENHSQSWKVDSAASSLLHNHDRDPRIVADPTWRPVVNNPHARQALGLANATTGKRRSSEDSEEQGEGGPSASAKKARAHLADPLVASTYMSAPSGPSVFALKALRSPHLAGPPTCESSAQGIGPAMGALTTQPCHSFASSGTLSDSRLAAFLGSLDTSLEPLAEPLHVAGIQTHKALILFLSFGANIVDHFLAKVSRTEGKDWTAEISLFKKRLHRVSSE</sequence>
<feature type="compositionally biased region" description="Low complexity" evidence="1">
    <location>
        <begin position="119"/>
        <end position="128"/>
    </location>
</feature>